<evidence type="ECO:0000256" key="3">
    <source>
        <dbReference type="ARBA" id="ARBA00022769"/>
    </source>
</evidence>
<dbReference type="Proteomes" id="UP000008467">
    <property type="component" value="Chromosome"/>
</dbReference>
<protein>
    <submittedName>
        <fullName evidence="7">Excinuclease ABC C subunit domain protein</fullName>
    </submittedName>
</protein>
<reference evidence="7 8" key="1">
    <citation type="journal article" date="2011" name="J. Bacteriol.">
        <title>Complete genome sequence of the cellulose-degrading bacterium Cellulosilyticum lentocellum.</title>
        <authorList>
            <consortium name="US DOE Joint Genome Institute"/>
            <person name="Miller D.A."/>
            <person name="Suen G."/>
            <person name="Bruce D."/>
            <person name="Copeland A."/>
            <person name="Cheng J.F."/>
            <person name="Detter C."/>
            <person name="Goodwin L.A."/>
            <person name="Han C.S."/>
            <person name="Hauser L.J."/>
            <person name="Land M.L."/>
            <person name="Lapidus A."/>
            <person name="Lucas S."/>
            <person name="Meincke L."/>
            <person name="Pitluck S."/>
            <person name="Tapia R."/>
            <person name="Teshima H."/>
            <person name="Woyke T."/>
            <person name="Fox B.G."/>
            <person name="Angert E.R."/>
            <person name="Currie C.R."/>
        </authorList>
    </citation>
    <scope>NUCLEOTIDE SEQUENCE [LARGE SCALE GENOMIC DNA]</scope>
    <source>
        <strain evidence="8">ATCC 49066 / DSM 5427 / NCIMB 11756 / RHM5</strain>
    </source>
</reference>
<keyword evidence="8" id="KW-1185">Reference proteome</keyword>
<evidence type="ECO:0000313" key="7">
    <source>
        <dbReference type="EMBL" id="ADZ83940.1"/>
    </source>
</evidence>
<keyword evidence="1" id="KW-0963">Cytoplasm</keyword>
<dbReference type="STRING" id="642492.Clole_2230"/>
<dbReference type="Gene3D" id="3.40.1440.10">
    <property type="entry name" value="GIY-YIG endonuclease"/>
    <property type="match status" value="1"/>
</dbReference>
<keyword evidence="2" id="KW-0227">DNA damage</keyword>
<gene>
    <name evidence="7" type="ordered locus">Clole_2230</name>
</gene>
<evidence type="ECO:0000256" key="1">
    <source>
        <dbReference type="ARBA" id="ARBA00022490"/>
    </source>
</evidence>
<dbReference type="InterPro" id="IPR000305">
    <property type="entry name" value="GIY-YIG_endonuc"/>
</dbReference>
<dbReference type="InterPro" id="IPR036876">
    <property type="entry name" value="UVR_dom_sf"/>
</dbReference>
<dbReference type="GO" id="GO:0004518">
    <property type="term" value="F:nuclease activity"/>
    <property type="evidence" value="ECO:0007669"/>
    <property type="project" value="UniProtKB-KW"/>
</dbReference>
<dbReference type="PANTHER" id="PTHR30562:SF1">
    <property type="entry name" value="UVRABC SYSTEM PROTEIN C"/>
    <property type="match status" value="1"/>
</dbReference>
<dbReference type="AlphaFoldDB" id="F2JRL9"/>
<dbReference type="SUPFAM" id="SSF46600">
    <property type="entry name" value="C-terminal UvrC-binding domain of UvrB"/>
    <property type="match status" value="1"/>
</dbReference>
<keyword evidence="5" id="KW-0234">DNA repair</keyword>
<keyword evidence="4" id="KW-0267">Excision nuclease</keyword>
<dbReference type="eggNOG" id="COG0322">
    <property type="taxonomic scope" value="Bacteria"/>
</dbReference>
<evidence type="ECO:0000256" key="4">
    <source>
        <dbReference type="ARBA" id="ARBA00022881"/>
    </source>
</evidence>
<keyword evidence="3" id="KW-0228">DNA excision</keyword>
<evidence type="ECO:0000313" key="8">
    <source>
        <dbReference type="Proteomes" id="UP000008467"/>
    </source>
</evidence>
<dbReference type="Pfam" id="PF01541">
    <property type="entry name" value="GIY-YIG"/>
    <property type="match status" value="1"/>
</dbReference>
<evidence type="ECO:0000256" key="5">
    <source>
        <dbReference type="ARBA" id="ARBA00023204"/>
    </source>
</evidence>
<organism evidence="7 8">
    <name type="scientific">Cellulosilyticum lentocellum (strain ATCC 49066 / DSM 5427 / NCIMB 11756 / RHM5)</name>
    <name type="common">Clostridium lentocellum</name>
    <dbReference type="NCBI Taxonomy" id="642492"/>
    <lineage>
        <taxon>Bacteria</taxon>
        <taxon>Bacillati</taxon>
        <taxon>Bacillota</taxon>
        <taxon>Clostridia</taxon>
        <taxon>Lachnospirales</taxon>
        <taxon>Cellulosilyticaceae</taxon>
        <taxon>Cellulosilyticum</taxon>
    </lineage>
</organism>
<dbReference type="EMBL" id="CP002582">
    <property type="protein sequence ID" value="ADZ83940.1"/>
    <property type="molecule type" value="Genomic_DNA"/>
</dbReference>
<dbReference type="InterPro" id="IPR050066">
    <property type="entry name" value="UvrABC_protein_C"/>
</dbReference>
<dbReference type="InterPro" id="IPR047296">
    <property type="entry name" value="GIY-YIG_UvrC_Cho"/>
</dbReference>
<evidence type="ECO:0000259" key="6">
    <source>
        <dbReference type="PROSITE" id="PS50164"/>
    </source>
</evidence>
<feature type="domain" description="GIY-YIG" evidence="6">
    <location>
        <begin position="15"/>
        <end position="94"/>
    </location>
</feature>
<sequence length="355" mass="41165">MTFEELKEQAKNLSLTPGVYLMKDREGYVIYVGKSKHLKNRVSSYFGSLKHVKPRIKRMVAAIDTFECKYTDTELDALILECVLIKQYKPLYNRLLKNEKKYRYIHVGIEESLGSVTAVYEKGNTGLYFGPYDQSADLLTAVEALRNYFRLPSCKQGEGVEGCLTYKLKRCVGPCQDSNREEHQKALKSLVLFLEGENQLPLVFYETAMKEASEQLDFNKAIIYRQNWYALKRLGYRQEAIALSLAQTRGMAVLPCPMGGCKLYLLKGTTILQSFYWNIQDRNQLLKNFIEQGNSYLSKPFKKSYDLDKTKIDQSLIIYSYLMNQQVAFYETIEDRRAIEKVSNRLLKAYLSQRE</sequence>
<dbReference type="InterPro" id="IPR035901">
    <property type="entry name" value="GIY-YIG_endonuc_sf"/>
</dbReference>
<dbReference type="CDD" id="cd10434">
    <property type="entry name" value="GIY-YIG_UvrC_Cho"/>
    <property type="match status" value="1"/>
</dbReference>
<dbReference type="SMART" id="SM00465">
    <property type="entry name" value="GIYc"/>
    <property type="match status" value="1"/>
</dbReference>
<name>F2JRL9_CELLD</name>
<dbReference type="FunFam" id="3.40.1440.10:FF:000001">
    <property type="entry name" value="UvrABC system protein C"/>
    <property type="match status" value="1"/>
</dbReference>
<accession>F2JRL9</accession>
<proteinExistence type="predicted"/>
<evidence type="ECO:0000256" key="2">
    <source>
        <dbReference type="ARBA" id="ARBA00022763"/>
    </source>
</evidence>
<dbReference type="GO" id="GO:0009380">
    <property type="term" value="C:excinuclease repair complex"/>
    <property type="evidence" value="ECO:0007669"/>
    <property type="project" value="TreeGrafter"/>
</dbReference>
<dbReference type="PROSITE" id="PS50164">
    <property type="entry name" value="GIY_YIG"/>
    <property type="match status" value="1"/>
</dbReference>
<dbReference type="HOGENOM" id="CLU_014841_4_1_9"/>
<dbReference type="KEGG" id="cle:Clole_2230"/>
<dbReference type="PANTHER" id="PTHR30562">
    <property type="entry name" value="UVRC/OXIDOREDUCTASE"/>
    <property type="match status" value="1"/>
</dbReference>
<dbReference type="SUPFAM" id="SSF82771">
    <property type="entry name" value="GIY-YIG endonuclease"/>
    <property type="match status" value="1"/>
</dbReference>
<dbReference type="GO" id="GO:0006289">
    <property type="term" value="P:nucleotide-excision repair"/>
    <property type="evidence" value="ECO:0007669"/>
    <property type="project" value="InterPro"/>
</dbReference>